<sequence>MDYRIERDTLGEMKVPTDKLWGAQTQRSYENFPIGTEKMPMDVIRAFAMLKKGAALANRRLNNLEPEKAEAIAQAADEILDGKWDAHFPLVVWQTGSGTQSNMNVNEVIATRANQILEAKGSELRVHPNDDVNRSQSSNDTFPTALHVAAVIAVEDQLLPSVDKLKQTFAKQVEDFQDIIKTGRTHLQDATPLTLGQEISGWHRMLEKDENMIKESVQYMKELAIGGTAVGTGLNAHPKFGDYVAEELSRMTGKGFTSAKNKFHALTSHDEIVHAHGALKALAADMMKIANDVRWLASGPRCGIGEITIPANEPGSSIMPGKVNPTQSEAVTMVAVQVMGNDAAIGFAASQGNFELNVFKPVIIYNFLQSTRLLADSIVSFNDRAAVGIEPNRDVIDHYLNQSLMLVTALNPHIGYENAAKIAKLAFAENITLKEAAVKTGLLTAEEFDRLVRPEDMIQPNVK</sequence>
<dbReference type="EC" id="4.2.1.2" evidence="5"/>
<dbReference type="OrthoDB" id="9802809at2"/>
<dbReference type="Proteomes" id="UP000188603">
    <property type="component" value="Chromosome"/>
</dbReference>
<dbReference type="FunFam" id="1.20.200.10:FF:000001">
    <property type="entry name" value="Fumarate hydratase, mitochondrial"/>
    <property type="match status" value="1"/>
</dbReference>
<feature type="binding site" evidence="5">
    <location>
        <begin position="137"/>
        <end position="139"/>
    </location>
    <ligand>
        <name>substrate</name>
    </ligand>
</feature>
<dbReference type="PANTHER" id="PTHR11444">
    <property type="entry name" value="ASPARTATEAMMONIA/ARGININOSUCCINATE/ADENYLOSUCCINATE LYASE"/>
    <property type="match status" value="1"/>
</dbReference>
<feature type="active site" evidence="5">
    <location>
        <position position="316"/>
    </location>
</feature>
<dbReference type="InterPro" id="IPR008948">
    <property type="entry name" value="L-Aspartase-like"/>
</dbReference>
<keyword evidence="3 5" id="KW-0816">Tricarboxylic acid cycle</keyword>
<dbReference type="InterPro" id="IPR018951">
    <property type="entry name" value="Fumarase_C_C"/>
</dbReference>
<dbReference type="PANTHER" id="PTHR11444:SF1">
    <property type="entry name" value="FUMARATE HYDRATASE, MITOCHONDRIAL"/>
    <property type="match status" value="1"/>
</dbReference>
<dbReference type="GO" id="GO:0008797">
    <property type="term" value="F:aspartate ammonia-lyase activity"/>
    <property type="evidence" value="ECO:0007669"/>
    <property type="project" value="UniProtKB-EC"/>
</dbReference>
<dbReference type="STRING" id="1471761.B0W44_04305"/>
<proteinExistence type="inferred from homology"/>
<comment type="miscellaneous">
    <text evidence="5">There are 2 substrate-binding sites: the catalytic A site, and the non-catalytic B site that may play a role in the transfer of substrate or product between the active site and the solvent. Alternatively, the B site may bind allosteric effectors.</text>
</comment>
<dbReference type="NCBIfam" id="TIGR00979">
    <property type="entry name" value="fumC_II"/>
    <property type="match status" value="1"/>
</dbReference>
<evidence type="ECO:0000256" key="2">
    <source>
        <dbReference type="ARBA" id="ARBA00009084"/>
    </source>
</evidence>
<dbReference type="EMBL" id="CP019699">
    <property type="protein sequence ID" value="AQS55109.1"/>
    <property type="molecule type" value="Genomic_DNA"/>
</dbReference>
<comment type="function">
    <text evidence="5">Involved in the TCA cycle. Catalyzes the stereospecific interconversion of fumarate to L-malate.</text>
</comment>
<dbReference type="InterPro" id="IPR020557">
    <property type="entry name" value="Fumarate_lyase_CS"/>
</dbReference>
<dbReference type="KEGG" id="ntr:B0W44_04305"/>
<feature type="site" description="Important for catalytic activity" evidence="5">
    <location>
        <position position="329"/>
    </location>
</feature>
<feature type="binding site" evidence="5">
    <location>
        <begin position="322"/>
        <end position="324"/>
    </location>
    <ligand>
        <name>substrate</name>
    </ligand>
</feature>
<comment type="similarity">
    <text evidence="2 5">Belongs to the class-II fumarase/aspartase family. Fumarase subfamily.</text>
</comment>
<gene>
    <name evidence="5" type="primary">fumC</name>
    <name evidence="8" type="ORF">B0W44_04305</name>
</gene>
<dbReference type="Gene3D" id="1.20.200.10">
    <property type="entry name" value="Fumarase/aspartase (Central domain)"/>
    <property type="match status" value="1"/>
</dbReference>
<comment type="catalytic activity">
    <reaction evidence="5">
        <text>(S)-malate = fumarate + H2O</text>
        <dbReference type="Rhea" id="RHEA:12460"/>
        <dbReference type="ChEBI" id="CHEBI:15377"/>
        <dbReference type="ChEBI" id="CHEBI:15589"/>
        <dbReference type="ChEBI" id="CHEBI:29806"/>
        <dbReference type="EC" id="4.2.1.2"/>
    </reaction>
</comment>
<dbReference type="InterPro" id="IPR005677">
    <property type="entry name" value="Fum_hydII"/>
</dbReference>
<dbReference type="FunFam" id="1.10.40.30:FF:000002">
    <property type="entry name" value="Fumarate hydratase class II"/>
    <property type="match status" value="1"/>
</dbReference>
<dbReference type="HAMAP" id="MF_00743">
    <property type="entry name" value="FumaraseC"/>
    <property type="match status" value="1"/>
</dbReference>
<dbReference type="GO" id="GO:0006108">
    <property type="term" value="P:malate metabolic process"/>
    <property type="evidence" value="ECO:0007669"/>
    <property type="project" value="TreeGrafter"/>
</dbReference>
<organism evidence="8 9">
    <name type="scientific">Novibacillus thermophilus</name>
    <dbReference type="NCBI Taxonomy" id="1471761"/>
    <lineage>
        <taxon>Bacteria</taxon>
        <taxon>Bacillati</taxon>
        <taxon>Bacillota</taxon>
        <taxon>Bacilli</taxon>
        <taxon>Bacillales</taxon>
        <taxon>Thermoactinomycetaceae</taxon>
        <taxon>Novibacillus</taxon>
    </lineage>
</organism>
<dbReference type="Pfam" id="PF00206">
    <property type="entry name" value="Lyase_1"/>
    <property type="match status" value="1"/>
</dbReference>
<feature type="domain" description="Fumarate lyase N-terminal" evidence="6">
    <location>
        <begin position="11"/>
        <end position="340"/>
    </location>
</feature>
<evidence type="ECO:0000313" key="9">
    <source>
        <dbReference type="Proteomes" id="UP000188603"/>
    </source>
</evidence>
<dbReference type="GO" id="GO:0005737">
    <property type="term" value="C:cytoplasm"/>
    <property type="evidence" value="ECO:0007669"/>
    <property type="project" value="UniProtKB-SubCell"/>
</dbReference>
<evidence type="ECO:0000259" key="7">
    <source>
        <dbReference type="Pfam" id="PF10415"/>
    </source>
</evidence>
<keyword evidence="9" id="KW-1185">Reference proteome</keyword>
<dbReference type="SUPFAM" id="SSF48557">
    <property type="entry name" value="L-aspartase-like"/>
    <property type="match status" value="1"/>
</dbReference>
<evidence type="ECO:0000256" key="3">
    <source>
        <dbReference type="ARBA" id="ARBA00022532"/>
    </source>
</evidence>
<keyword evidence="5" id="KW-0963">Cytoplasm</keyword>
<comment type="subcellular location">
    <subcellularLocation>
        <location evidence="5">Cytoplasm</location>
    </subcellularLocation>
</comment>
<dbReference type="Gene3D" id="1.10.40.30">
    <property type="entry name" value="Fumarase/aspartase (C-terminal domain)"/>
    <property type="match status" value="1"/>
</dbReference>
<reference evidence="8 9" key="1">
    <citation type="journal article" date="2015" name="Int. J. Syst. Evol. Microbiol.">
        <title>Novibacillus thermophilus gen. nov., sp. nov., a Gram-staining-negative and moderately thermophilic member of the family Thermoactinomycetaceae.</title>
        <authorList>
            <person name="Yang G."/>
            <person name="Chen J."/>
            <person name="Zhou S."/>
        </authorList>
    </citation>
    <scope>NUCLEOTIDE SEQUENCE [LARGE SCALE GENOMIC DNA]</scope>
    <source>
        <strain evidence="8 9">SG-1</strain>
    </source>
</reference>
<dbReference type="Pfam" id="PF10415">
    <property type="entry name" value="FumaraseC_C"/>
    <property type="match status" value="1"/>
</dbReference>
<protein>
    <recommendedName>
        <fullName evidence="5">Fumarate hydratase class II</fullName>
        <shortName evidence="5">Fumarase C</shortName>
        <ecNumber evidence="5">4.2.1.2</ecNumber>
    </recommendedName>
    <alternativeName>
        <fullName evidence="5">Aerobic fumarase</fullName>
    </alternativeName>
    <alternativeName>
        <fullName evidence="5">Iron-independent fumarase</fullName>
    </alternativeName>
</protein>
<dbReference type="PRINTS" id="PR00145">
    <property type="entry name" value="ARGSUCLYASE"/>
</dbReference>
<evidence type="ECO:0000256" key="4">
    <source>
        <dbReference type="ARBA" id="ARBA00023239"/>
    </source>
</evidence>
<comment type="subunit">
    <text evidence="5">Homotetramer.</text>
</comment>
<evidence type="ECO:0000256" key="1">
    <source>
        <dbReference type="ARBA" id="ARBA00001494"/>
    </source>
</evidence>
<dbReference type="Gene3D" id="1.10.275.10">
    <property type="entry name" value="Fumarase/aspartase (N-terminal domain)"/>
    <property type="match status" value="1"/>
</dbReference>
<keyword evidence="4 5" id="KW-0456">Lyase</keyword>
<dbReference type="NCBIfam" id="NF008909">
    <property type="entry name" value="PRK12273.1"/>
    <property type="match status" value="1"/>
</dbReference>
<comment type="catalytic activity">
    <reaction evidence="1">
        <text>L-aspartate = fumarate + NH4(+)</text>
        <dbReference type="Rhea" id="RHEA:16601"/>
        <dbReference type="ChEBI" id="CHEBI:28938"/>
        <dbReference type="ChEBI" id="CHEBI:29806"/>
        <dbReference type="ChEBI" id="CHEBI:29991"/>
        <dbReference type="EC" id="4.3.1.1"/>
    </reaction>
</comment>
<dbReference type="InterPro" id="IPR022761">
    <property type="entry name" value="Fumarate_lyase_N"/>
</dbReference>
<dbReference type="AlphaFoldDB" id="A0A1U9K4Y9"/>
<dbReference type="RefSeq" id="WP_077718927.1">
    <property type="nucleotide sequence ID" value="NZ_CP019699.1"/>
</dbReference>
<dbReference type="CDD" id="cd01362">
    <property type="entry name" value="Fumarase_classII"/>
    <property type="match status" value="1"/>
</dbReference>
<accession>A0A1U9K4Y9</accession>
<dbReference type="InterPro" id="IPR000362">
    <property type="entry name" value="Fumarate_lyase_fam"/>
</dbReference>
<dbReference type="FunFam" id="1.10.275.10:FF:000001">
    <property type="entry name" value="Fumarate hydratase, mitochondrial"/>
    <property type="match status" value="1"/>
</dbReference>
<dbReference type="PROSITE" id="PS00163">
    <property type="entry name" value="FUMARATE_LYASES"/>
    <property type="match status" value="1"/>
</dbReference>
<dbReference type="PRINTS" id="PR00149">
    <property type="entry name" value="FUMRATELYASE"/>
</dbReference>
<feature type="active site" description="Proton donor/acceptor" evidence="5">
    <location>
        <position position="186"/>
    </location>
</feature>
<dbReference type="UniPathway" id="UPA00223">
    <property type="reaction ID" value="UER01007"/>
</dbReference>
<feature type="binding site" description="in site B" evidence="5">
    <location>
        <begin position="127"/>
        <end position="130"/>
    </location>
    <ligand>
        <name>substrate</name>
    </ligand>
</feature>
<evidence type="ECO:0000313" key="8">
    <source>
        <dbReference type="EMBL" id="AQS55109.1"/>
    </source>
</evidence>
<dbReference type="GO" id="GO:0006106">
    <property type="term" value="P:fumarate metabolic process"/>
    <property type="evidence" value="ECO:0007669"/>
    <property type="project" value="InterPro"/>
</dbReference>
<feature type="domain" description="Fumarase C C-terminal" evidence="7">
    <location>
        <begin position="406"/>
        <end position="458"/>
    </location>
</feature>
<dbReference type="InterPro" id="IPR024083">
    <property type="entry name" value="Fumarase/histidase_N"/>
</dbReference>
<feature type="binding site" evidence="5">
    <location>
        <begin position="97"/>
        <end position="99"/>
    </location>
    <ligand>
        <name>substrate</name>
    </ligand>
</feature>
<feature type="binding site" evidence="5">
    <location>
        <position position="317"/>
    </location>
    <ligand>
        <name>substrate</name>
    </ligand>
</feature>
<dbReference type="GO" id="GO:0006099">
    <property type="term" value="P:tricarboxylic acid cycle"/>
    <property type="evidence" value="ECO:0007669"/>
    <property type="project" value="UniProtKB-UniRule"/>
</dbReference>
<feature type="binding site" evidence="5">
    <location>
        <position position="185"/>
    </location>
    <ligand>
        <name>substrate</name>
    </ligand>
</feature>
<evidence type="ECO:0000259" key="6">
    <source>
        <dbReference type="Pfam" id="PF00206"/>
    </source>
</evidence>
<name>A0A1U9K4Y9_9BACL</name>
<comment type="pathway">
    <text evidence="5">Carbohydrate metabolism; tricarboxylic acid cycle; (S)-malate from fumarate: step 1/1.</text>
</comment>
<evidence type="ECO:0000256" key="5">
    <source>
        <dbReference type="HAMAP-Rule" id="MF_00743"/>
    </source>
</evidence>
<dbReference type="GO" id="GO:0004333">
    <property type="term" value="F:fumarate hydratase activity"/>
    <property type="evidence" value="ECO:0007669"/>
    <property type="project" value="UniProtKB-UniRule"/>
</dbReference>